<evidence type="ECO:0000256" key="1">
    <source>
        <dbReference type="SAM" id="MobiDB-lite"/>
    </source>
</evidence>
<dbReference type="EMBL" id="BAABJX010000020">
    <property type="protein sequence ID" value="GAA4828951.1"/>
    <property type="molecule type" value="Genomic_DNA"/>
</dbReference>
<dbReference type="Pfam" id="PF20125">
    <property type="entry name" value="DUF6515"/>
    <property type="match status" value="1"/>
</dbReference>
<comment type="caution">
    <text evidence="2">The sequence shown here is derived from an EMBL/GenBank/DDBJ whole genome shotgun (WGS) entry which is preliminary data.</text>
</comment>
<sequence>MTFSASAQRYDRDDHPSSRGKKKGHYKHKKHTQPKKKYHKDREVVVVSKPSPRRVKVYRPTRKVVVQHRPSRPVRYAGASVWGRGWRPVGTRISVSTPGFKAVFVKGRRYYYNHGVYCERRGNDYIVINPPMGIEIIDIPEEAEYFDWNGRDYYYYAGTFYRYKGRHRYYVVDAPIGVVVSMLPEGAKVITKYGDTFYRYQGVYYQAIAIDGDVAYVVTEAPRERLTYQLPHGARVVRRHGQQYYKAGDRYYEAVVVRGDVAYRRVYL</sequence>
<feature type="compositionally biased region" description="Basic residues" evidence="1">
    <location>
        <begin position="18"/>
        <end position="39"/>
    </location>
</feature>
<dbReference type="InterPro" id="IPR045398">
    <property type="entry name" value="DUF6515"/>
</dbReference>
<dbReference type="Proteomes" id="UP001500298">
    <property type="component" value="Unassembled WGS sequence"/>
</dbReference>
<reference evidence="3" key="1">
    <citation type="journal article" date="2019" name="Int. J. Syst. Evol. Microbiol.">
        <title>The Global Catalogue of Microorganisms (GCM) 10K type strain sequencing project: providing services to taxonomists for standard genome sequencing and annotation.</title>
        <authorList>
            <consortium name="The Broad Institute Genomics Platform"/>
            <consortium name="The Broad Institute Genome Sequencing Center for Infectious Disease"/>
            <person name="Wu L."/>
            <person name="Ma J."/>
        </authorList>
    </citation>
    <scope>NUCLEOTIDE SEQUENCE [LARGE SCALE GENOMIC DNA]</scope>
    <source>
        <strain evidence="3">JCM 18326</strain>
    </source>
</reference>
<name>A0ABP9D5V0_9BACT</name>
<feature type="region of interest" description="Disordered" evidence="1">
    <location>
        <begin position="1"/>
        <end position="41"/>
    </location>
</feature>
<evidence type="ECO:0000313" key="2">
    <source>
        <dbReference type="EMBL" id="GAA4828951.1"/>
    </source>
</evidence>
<protein>
    <submittedName>
        <fullName evidence="2">Uncharacterized protein</fullName>
    </submittedName>
</protein>
<organism evidence="2 3">
    <name type="scientific">Algivirga pacifica</name>
    <dbReference type="NCBI Taxonomy" id="1162670"/>
    <lineage>
        <taxon>Bacteria</taxon>
        <taxon>Pseudomonadati</taxon>
        <taxon>Bacteroidota</taxon>
        <taxon>Cytophagia</taxon>
        <taxon>Cytophagales</taxon>
        <taxon>Flammeovirgaceae</taxon>
        <taxon>Algivirga</taxon>
    </lineage>
</organism>
<evidence type="ECO:0000313" key="3">
    <source>
        <dbReference type="Proteomes" id="UP001500298"/>
    </source>
</evidence>
<gene>
    <name evidence="2" type="ORF">GCM10023331_12630</name>
</gene>
<keyword evidence="3" id="KW-1185">Reference proteome</keyword>
<proteinExistence type="predicted"/>
<accession>A0ABP9D5V0</accession>